<keyword evidence="3" id="KW-1185">Reference proteome</keyword>
<keyword evidence="1" id="KW-0812">Transmembrane</keyword>
<dbReference type="AlphaFoldDB" id="X6NE43"/>
<keyword evidence="1" id="KW-1133">Transmembrane helix</keyword>
<evidence type="ECO:0000313" key="3">
    <source>
        <dbReference type="Proteomes" id="UP000023152"/>
    </source>
</evidence>
<organism evidence="2 3">
    <name type="scientific">Reticulomyxa filosa</name>
    <dbReference type="NCBI Taxonomy" id="46433"/>
    <lineage>
        <taxon>Eukaryota</taxon>
        <taxon>Sar</taxon>
        <taxon>Rhizaria</taxon>
        <taxon>Retaria</taxon>
        <taxon>Foraminifera</taxon>
        <taxon>Monothalamids</taxon>
        <taxon>Reticulomyxidae</taxon>
        <taxon>Reticulomyxa</taxon>
    </lineage>
</organism>
<keyword evidence="1" id="KW-0472">Membrane</keyword>
<feature type="transmembrane region" description="Helical" evidence="1">
    <location>
        <begin position="38"/>
        <end position="60"/>
    </location>
</feature>
<comment type="caution">
    <text evidence="2">The sequence shown here is derived from an EMBL/GenBank/DDBJ whole genome shotgun (WGS) entry which is preliminary data.</text>
</comment>
<accession>X6NE43</accession>
<gene>
    <name evidence="2" type="ORF">RFI_12564</name>
</gene>
<name>X6NE43_RETFI</name>
<protein>
    <submittedName>
        <fullName evidence="2">Uncharacterized protein</fullName>
    </submittedName>
</protein>
<evidence type="ECO:0000256" key="1">
    <source>
        <dbReference type="SAM" id="Phobius"/>
    </source>
</evidence>
<sequence length="213" mass="24419">MYFTQMKKKAEYAHKRSYKLILYLNAPNLQYCENQKRYCLIGIVFGLPQFGSMIQLQFFFHLPLSVLLRLLLITKTTTATAGAKENIQKYSLAKKKSPLQKKKLLKFSLGTTAMDSLNPDGLNVCIAQSKELVLSGEMIKPRLFDMSQTLKKDLEVVRLNGCISTSIEPVLSGKTIKQRLTGIFQDFEEVLEAINCMYYLPAKTKYEAFFFLR</sequence>
<dbReference type="EMBL" id="ASPP01009122">
    <property type="protein sequence ID" value="ETO24595.1"/>
    <property type="molecule type" value="Genomic_DNA"/>
</dbReference>
<dbReference type="Proteomes" id="UP000023152">
    <property type="component" value="Unassembled WGS sequence"/>
</dbReference>
<reference evidence="2 3" key="1">
    <citation type="journal article" date="2013" name="Curr. Biol.">
        <title>The Genome of the Foraminiferan Reticulomyxa filosa.</title>
        <authorList>
            <person name="Glockner G."/>
            <person name="Hulsmann N."/>
            <person name="Schleicher M."/>
            <person name="Noegel A.A."/>
            <person name="Eichinger L."/>
            <person name="Gallinger C."/>
            <person name="Pawlowski J."/>
            <person name="Sierra R."/>
            <person name="Euteneuer U."/>
            <person name="Pillet L."/>
            <person name="Moustafa A."/>
            <person name="Platzer M."/>
            <person name="Groth M."/>
            <person name="Szafranski K."/>
            <person name="Schliwa M."/>
        </authorList>
    </citation>
    <scope>NUCLEOTIDE SEQUENCE [LARGE SCALE GENOMIC DNA]</scope>
</reference>
<proteinExistence type="predicted"/>
<evidence type="ECO:0000313" key="2">
    <source>
        <dbReference type="EMBL" id="ETO24595.1"/>
    </source>
</evidence>